<sequence length="619" mass="69135">MDSVILDADKISKGKSKWGEDNKVYSRRSKTTVNNAAVSVAATTIISSPTPTTTVTATSPPTTLNNGQIVATEPENQHTLSQDRQAAGNGLVKPVVSLVDGRVQINLRALKSKDEITELTETIKTELEQVRRAVQRLEDKEAELTAVSTYVGVAGDGDGEAYDHLQYSGDDIGDRRALLRANSEMGSGFVNRRALMRINSEVGSVTNSDLRPFRRLSVSVMSNNHGISEFVEKEKRTPKANQYYRNSDFLLGKDRLPPETNKRRKSNSGRKHSKESDYGRNQMLKNCNNLLQRLMRHKFSWVFNEPVKAKELGLHDYHDIIKHPMDLGTIKSRLAQNFYKSPMEFAEDVRLTFRNAMIYNQKGQDVHFMAEQLSNIFEERWAVIESETNQDLRYGMIYDANTPTPTSRKVPHFAHAPSRMLYRSESMSLPVMTRPKPFVPAVRTPVPKKPKAKDPNKRNMTYEEKQKLSTNLQSLPSEKLDSIVQIIKKNTSLSQHDDEIEVDIDSVDIETLWELDRFVTNYKKNLSKHKRKAALAQQARVEAGDINRAMNPSTSIPDAPKENNTNEKILSGTPLNEGGRGDNASSSSSSSSDSGSSSSDSDSDSSSEDGSDAGHSPRS</sequence>
<evidence type="ECO:0000256" key="5">
    <source>
        <dbReference type="SAM" id="Coils"/>
    </source>
</evidence>
<dbReference type="SMART" id="SM00297">
    <property type="entry name" value="BROMO"/>
    <property type="match status" value="1"/>
</dbReference>
<dbReference type="InterPro" id="IPR036427">
    <property type="entry name" value="Bromodomain-like_sf"/>
</dbReference>
<feature type="region of interest" description="Disordered" evidence="6">
    <location>
        <begin position="251"/>
        <end position="281"/>
    </location>
</feature>
<dbReference type="InterPro" id="IPR038336">
    <property type="entry name" value="NET_sf"/>
</dbReference>
<dbReference type="InterPro" id="IPR027353">
    <property type="entry name" value="NET_dom"/>
</dbReference>
<feature type="compositionally biased region" description="Acidic residues" evidence="6">
    <location>
        <begin position="601"/>
        <end position="611"/>
    </location>
</feature>
<evidence type="ECO:0000256" key="6">
    <source>
        <dbReference type="SAM" id="MobiDB-lite"/>
    </source>
</evidence>
<dbReference type="Gene3D" id="1.20.1270.220">
    <property type="match status" value="1"/>
</dbReference>
<gene>
    <name evidence="9" type="ORF">E3N88_34667</name>
</gene>
<dbReference type="CDD" id="cd05506">
    <property type="entry name" value="Bromo_plant1"/>
    <property type="match status" value="1"/>
</dbReference>
<feature type="coiled-coil region" evidence="5">
    <location>
        <begin position="116"/>
        <end position="147"/>
    </location>
</feature>
<organism evidence="9 10">
    <name type="scientific">Mikania micrantha</name>
    <name type="common">bitter vine</name>
    <dbReference type="NCBI Taxonomy" id="192012"/>
    <lineage>
        <taxon>Eukaryota</taxon>
        <taxon>Viridiplantae</taxon>
        <taxon>Streptophyta</taxon>
        <taxon>Embryophyta</taxon>
        <taxon>Tracheophyta</taxon>
        <taxon>Spermatophyta</taxon>
        <taxon>Magnoliopsida</taxon>
        <taxon>eudicotyledons</taxon>
        <taxon>Gunneridae</taxon>
        <taxon>Pentapetalae</taxon>
        <taxon>asterids</taxon>
        <taxon>campanulids</taxon>
        <taxon>Asterales</taxon>
        <taxon>Asteraceae</taxon>
        <taxon>Asteroideae</taxon>
        <taxon>Heliantheae alliance</taxon>
        <taxon>Eupatorieae</taxon>
        <taxon>Mikania</taxon>
    </lineage>
</organism>
<dbReference type="SUPFAM" id="SSF47370">
    <property type="entry name" value="Bromodomain"/>
    <property type="match status" value="1"/>
</dbReference>
<evidence type="ECO:0000313" key="10">
    <source>
        <dbReference type="Proteomes" id="UP000326396"/>
    </source>
</evidence>
<dbReference type="OrthoDB" id="21449at2759"/>
<dbReference type="PROSITE" id="PS50014">
    <property type="entry name" value="BROMODOMAIN_2"/>
    <property type="match status" value="1"/>
</dbReference>
<evidence type="ECO:0008006" key="11">
    <source>
        <dbReference type="Google" id="ProtNLM"/>
    </source>
</evidence>
<name>A0A5N6LYT2_9ASTR</name>
<keyword evidence="2 4" id="KW-0103">Bromodomain</keyword>
<feature type="domain" description="Bromo" evidence="7">
    <location>
        <begin position="295"/>
        <end position="367"/>
    </location>
</feature>
<dbReference type="InterPro" id="IPR001487">
    <property type="entry name" value="Bromodomain"/>
</dbReference>
<dbReference type="AlphaFoldDB" id="A0A5N6LYT2"/>
<feature type="compositionally biased region" description="Basic residues" evidence="6">
    <location>
        <begin position="262"/>
        <end position="273"/>
    </location>
</feature>
<dbReference type="Gene3D" id="1.20.920.10">
    <property type="entry name" value="Bromodomain-like"/>
    <property type="match status" value="1"/>
</dbReference>
<feature type="region of interest" description="Disordered" evidence="6">
    <location>
        <begin position="543"/>
        <end position="619"/>
    </location>
</feature>
<evidence type="ECO:0000256" key="2">
    <source>
        <dbReference type="ARBA" id="ARBA00023117"/>
    </source>
</evidence>
<evidence type="ECO:0000256" key="4">
    <source>
        <dbReference type="PROSITE-ProRule" id="PRU00035"/>
    </source>
</evidence>
<evidence type="ECO:0000256" key="1">
    <source>
        <dbReference type="ARBA" id="ARBA00023015"/>
    </source>
</evidence>
<protein>
    <recommendedName>
        <fullName evidence="11">Bromo domain-containing protein</fullName>
    </recommendedName>
</protein>
<keyword evidence="3" id="KW-0804">Transcription</keyword>
<reference evidence="9 10" key="1">
    <citation type="submission" date="2019-05" db="EMBL/GenBank/DDBJ databases">
        <title>Mikania micrantha, genome provides insights into the molecular mechanism of rapid growth.</title>
        <authorList>
            <person name="Liu B."/>
        </authorList>
    </citation>
    <scope>NUCLEOTIDE SEQUENCE [LARGE SCALE GENOMIC DNA]</scope>
    <source>
        <strain evidence="9">NLD-2019</strain>
        <tissue evidence="9">Leaf</tissue>
    </source>
</reference>
<dbReference type="Pfam" id="PF00439">
    <property type="entry name" value="Bromodomain"/>
    <property type="match status" value="1"/>
</dbReference>
<dbReference type="PROSITE" id="PS51525">
    <property type="entry name" value="NET"/>
    <property type="match status" value="1"/>
</dbReference>
<dbReference type="PRINTS" id="PR00503">
    <property type="entry name" value="BROMODOMAIN"/>
</dbReference>
<dbReference type="PANTHER" id="PTHR45926">
    <property type="entry name" value="OSJNBA0053K19.4 PROTEIN"/>
    <property type="match status" value="1"/>
</dbReference>
<dbReference type="InterPro" id="IPR037377">
    <property type="entry name" value="GTE_bromo"/>
</dbReference>
<feature type="domain" description="NET" evidence="8">
    <location>
        <begin position="450"/>
        <end position="530"/>
    </location>
</feature>
<proteinExistence type="predicted"/>
<accession>A0A5N6LYT2</accession>
<evidence type="ECO:0000256" key="3">
    <source>
        <dbReference type="ARBA" id="ARBA00023163"/>
    </source>
</evidence>
<dbReference type="Pfam" id="PF17035">
    <property type="entry name" value="BET"/>
    <property type="match status" value="1"/>
</dbReference>
<feature type="compositionally biased region" description="Low complexity" evidence="6">
    <location>
        <begin position="585"/>
        <end position="600"/>
    </location>
</feature>
<evidence type="ECO:0000259" key="8">
    <source>
        <dbReference type="PROSITE" id="PS51525"/>
    </source>
</evidence>
<keyword evidence="10" id="KW-1185">Reference proteome</keyword>
<dbReference type="Proteomes" id="UP000326396">
    <property type="component" value="Linkage Group LG7"/>
</dbReference>
<dbReference type="EMBL" id="SZYD01000017">
    <property type="protein sequence ID" value="KAD3066787.1"/>
    <property type="molecule type" value="Genomic_DNA"/>
</dbReference>
<comment type="caution">
    <text evidence="9">The sequence shown here is derived from an EMBL/GenBank/DDBJ whole genome shotgun (WGS) entry which is preliminary data.</text>
</comment>
<keyword evidence="5" id="KW-0175">Coiled coil</keyword>
<evidence type="ECO:0000259" key="7">
    <source>
        <dbReference type="PROSITE" id="PS50014"/>
    </source>
</evidence>
<feature type="compositionally biased region" description="Basic and acidic residues" evidence="6">
    <location>
        <begin position="251"/>
        <end position="261"/>
    </location>
</feature>
<evidence type="ECO:0000313" key="9">
    <source>
        <dbReference type="EMBL" id="KAD3066787.1"/>
    </source>
</evidence>
<keyword evidence="1" id="KW-0805">Transcription regulation</keyword>